<protein>
    <submittedName>
        <fullName evidence="2">Uncharacterized protein</fullName>
    </submittedName>
</protein>
<dbReference type="EMBL" id="BAABME010000645">
    <property type="protein sequence ID" value="GAA0144433.1"/>
    <property type="molecule type" value="Genomic_DNA"/>
</dbReference>
<accession>A0AAV3NZN7</accession>
<gene>
    <name evidence="2" type="ORF">LIER_04879</name>
</gene>
<comment type="caution">
    <text evidence="2">The sequence shown here is derived from an EMBL/GenBank/DDBJ whole genome shotgun (WGS) entry which is preliminary data.</text>
</comment>
<organism evidence="2 3">
    <name type="scientific">Lithospermum erythrorhizon</name>
    <name type="common">Purple gromwell</name>
    <name type="synonym">Lithospermum officinale var. erythrorhizon</name>
    <dbReference type="NCBI Taxonomy" id="34254"/>
    <lineage>
        <taxon>Eukaryota</taxon>
        <taxon>Viridiplantae</taxon>
        <taxon>Streptophyta</taxon>
        <taxon>Embryophyta</taxon>
        <taxon>Tracheophyta</taxon>
        <taxon>Spermatophyta</taxon>
        <taxon>Magnoliopsida</taxon>
        <taxon>eudicotyledons</taxon>
        <taxon>Gunneridae</taxon>
        <taxon>Pentapetalae</taxon>
        <taxon>asterids</taxon>
        <taxon>lamiids</taxon>
        <taxon>Boraginales</taxon>
        <taxon>Boraginaceae</taxon>
        <taxon>Boraginoideae</taxon>
        <taxon>Lithospermeae</taxon>
        <taxon>Lithospermum</taxon>
    </lineage>
</organism>
<feature type="region of interest" description="Disordered" evidence="1">
    <location>
        <begin position="34"/>
        <end position="56"/>
    </location>
</feature>
<sequence length="110" mass="12069">MDLDEHEEPRLKKVKCNIADTDQANGLDEVIKNISPSNQTKASGPGMNNSSESVGAKSDFDPGSIYSLQTFTFVPGSNHMLDSLNTHTLPFHEHPERVLVVVSLQSQFNS</sequence>
<evidence type="ECO:0000313" key="2">
    <source>
        <dbReference type="EMBL" id="GAA0144433.1"/>
    </source>
</evidence>
<dbReference type="Proteomes" id="UP001454036">
    <property type="component" value="Unassembled WGS sequence"/>
</dbReference>
<reference evidence="2 3" key="1">
    <citation type="submission" date="2024-01" db="EMBL/GenBank/DDBJ databases">
        <title>The complete chloroplast genome sequence of Lithospermum erythrorhizon: insights into the phylogenetic relationship among Boraginaceae species and the maternal lineages of purple gromwells.</title>
        <authorList>
            <person name="Okada T."/>
            <person name="Watanabe K."/>
        </authorList>
    </citation>
    <scope>NUCLEOTIDE SEQUENCE [LARGE SCALE GENOMIC DNA]</scope>
</reference>
<feature type="compositionally biased region" description="Polar residues" evidence="1">
    <location>
        <begin position="34"/>
        <end position="53"/>
    </location>
</feature>
<keyword evidence="3" id="KW-1185">Reference proteome</keyword>
<name>A0AAV3NZN7_LITER</name>
<proteinExistence type="predicted"/>
<evidence type="ECO:0000313" key="3">
    <source>
        <dbReference type="Proteomes" id="UP001454036"/>
    </source>
</evidence>
<dbReference type="AlphaFoldDB" id="A0AAV3NZN7"/>
<evidence type="ECO:0000256" key="1">
    <source>
        <dbReference type="SAM" id="MobiDB-lite"/>
    </source>
</evidence>